<dbReference type="Pfam" id="PF00355">
    <property type="entry name" value="Rieske"/>
    <property type="match status" value="1"/>
</dbReference>
<keyword evidence="7" id="KW-0808">Transferase</keyword>
<feature type="domain" description="Rieske" evidence="6">
    <location>
        <begin position="7"/>
        <end position="108"/>
    </location>
</feature>
<evidence type="ECO:0000259" key="6">
    <source>
        <dbReference type="PROSITE" id="PS51296"/>
    </source>
</evidence>
<dbReference type="GO" id="GO:0046872">
    <property type="term" value="F:metal ion binding"/>
    <property type="evidence" value="ECO:0007669"/>
    <property type="project" value="UniProtKB-KW"/>
</dbReference>
<dbReference type="PANTHER" id="PTHR21266:SF60">
    <property type="entry name" value="3-KETOSTEROID-9-ALPHA-MONOOXYGENASE, OXYGENASE COMPONENT"/>
    <property type="match status" value="1"/>
</dbReference>
<dbReference type="Gene3D" id="2.102.10.10">
    <property type="entry name" value="Rieske [2Fe-2S] iron-sulphur domain"/>
    <property type="match status" value="1"/>
</dbReference>
<evidence type="ECO:0000256" key="3">
    <source>
        <dbReference type="ARBA" id="ARBA00023002"/>
    </source>
</evidence>
<dbReference type="CDD" id="cd08878">
    <property type="entry name" value="RHO_alpha_C_DMO-like"/>
    <property type="match status" value="1"/>
</dbReference>
<dbReference type="GO" id="GO:0032259">
    <property type="term" value="P:methylation"/>
    <property type="evidence" value="ECO:0007669"/>
    <property type="project" value="UniProtKB-KW"/>
</dbReference>
<evidence type="ECO:0000256" key="2">
    <source>
        <dbReference type="ARBA" id="ARBA00022723"/>
    </source>
</evidence>
<evidence type="ECO:0000256" key="1">
    <source>
        <dbReference type="ARBA" id="ARBA00022714"/>
    </source>
</evidence>
<dbReference type="SUPFAM" id="SSF50022">
    <property type="entry name" value="ISP domain"/>
    <property type="match status" value="1"/>
</dbReference>
<dbReference type="GO" id="GO:0008168">
    <property type="term" value="F:methyltransferase activity"/>
    <property type="evidence" value="ECO:0007669"/>
    <property type="project" value="UniProtKB-KW"/>
</dbReference>
<dbReference type="Gene3D" id="3.90.380.10">
    <property type="entry name" value="Naphthalene 1,2-dioxygenase Alpha Subunit, Chain A, domain 1"/>
    <property type="match status" value="1"/>
</dbReference>
<dbReference type="PROSITE" id="PS51296">
    <property type="entry name" value="RIESKE"/>
    <property type="match status" value="1"/>
</dbReference>
<name>A0A7X0FDJ9_9HYPH</name>
<dbReference type="EMBL" id="JACHOU010000032">
    <property type="protein sequence ID" value="MBB6357804.1"/>
    <property type="molecule type" value="Genomic_DNA"/>
</dbReference>
<keyword evidence="1" id="KW-0001">2Fe-2S</keyword>
<dbReference type="InterPro" id="IPR017941">
    <property type="entry name" value="Rieske_2Fe-2S"/>
</dbReference>
<evidence type="ECO:0000256" key="5">
    <source>
        <dbReference type="ARBA" id="ARBA00023014"/>
    </source>
</evidence>
<sequence length="345" mass="38431">MYLRNTWYVATRSDEVARHLTPLTILGEKIVLYREEDGTPVALEDACPHRKLPLSAGSLRGNHVVCGYHGLTFGRGGMCVDAPTQSRVPSTAKVRGYPVADRWGLLWIWMGEPEKADESTIFHLENYDNPSWGLSRGGTLSCNCNYLFLTDNLLDPSHVAWVHVTSFAASGTENTPLEIKIKDDGVIVSRWMRGCEVPPYYQPLVQFEGPCDRLQHYEVRYPSVAINKSVFTPAGTGGDDNNLPANAYVMVSYHFLTPADEGRTVYNWMQNRNTDPNNPEITARVAEGARNAFEEDRLILEAVHAGMANRTTPYLDLALDAGSLRFRKGLQNLIDKEREAASAVA</sequence>
<dbReference type="GO" id="GO:0051537">
    <property type="term" value="F:2 iron, 2 sulfur cluster binding"/>
    <property type="evidence" value="ECO:0007669"/>
    <property type="project" value="UniProtKB-KW"/>
</dbReference>
<keyword evidence="4" id="KW-0408">Iron</keyword>
<keyword evidence="7" id="KW-0489">Methyltransferase</keyword>
<dbReference type="Pfam" id="PF19112">
    <property type="entry name" value="VanA_C"/>
    <property type="match status" value="1"/>
</dbReference>
<reference evidence="7 8" key="1">
    <citation type="submission" date="2020-08" db="EMBL/GenBank/DDBJ databases">
        <title>Genomic Encyclopedia of Type Strains, Phase IV (KMG-IV): sequencing the most valuable type-strain genomes for metagenomic binning, comparative biology and taxonomic classification.</title>
        <authorList>
            <person name="Goeker M."/>
        </authorList>
    </citation>
    <scope>NUCLEOTIDE SEQUENCE [LARGE SCALE GENOMIC DNA]</scope>
    <source>
        <strain evidence="7 8">DSM 7051</strain>
    </source>
</reference>
<dbReference type="AlphaFoldDB" id="A0A7X0FDJ9"/>
<organism evidence="7 8">
    <name type="scientific">Aminobacter aganoensis</name>
    <dbReference type="NCBI Taxonomy" id="83264"/>
    <lineage>
        <taxon>Bacteria</taxon>
        <taxon>Pseudomonadati</taxon>
        <taxon>Pseudomonadota</taxon>
        <taxon>Alphaproteobacteria</taxon>
        <taxon>Hyphomicrobiales</taxon>
        <taxon>Phyllobacteriaceae</taxon>
        <taxon>Aminobacter</taxon>
    </lineage>
</organism>
<evidence type="ECO:0000313" key="7">
    <source>
        <dbReference type="EMBL" id="MBB6357804.1"/>
    </source>
</evidence>
<dbReference type="InterPro" id="IPR050584">
    <property type="entry name" value="Cholesterol_7-desaturase"/>
</dbReference>
<dbReference type="EC" id="1.14.13.82" evidence="7"/>
<dbReference type="RefSeq" id="WP_184702689.1">
    <property type="nucleotide sequence ID" value="NZ_BAABEG010000001.1"/>
</dbReference>
<dbReference type="InterPro" id="IPR044043">
    <property type="entry name" value="VanA_C_cat"/>
</dbReference>
<keyword evidence="3 7" id="KW-0560">Oxidoreductase</keyword>
<evidence type="ECO:0000313" key="8">
    <source>
        <dbReference type="Proteomes" id="UP000536262"/>
    </source>
</evidence>
<dbReference type="GO" id="GO:0018489">
    <property type="term" value="F:vanillate monooxygenase activity"/>
    <property type="evidence" value="ECO:0007669"/>
    <property type="project" value="UniProtKB-EC"/>
</dbReference>
<dbReference type="PANTHER" id="PTHR21266">
    <property type="entry name" value="IRON-SULFUR DOMAIN CONTAINING PROTEIN"/>
    <property type="match status" value="1"/>
</dbReference>
<keyword evidence="8" id="KW-1185">Reference proteome</keyword>
<gene>
    <name evidence="7" type="ORF">GGR00_005628</name>
</gene>
<evidence type="ECO:0000256" key="4">
    <source>
        <dbReference type="ARBA" id="ARBA00023004"/>
    </source>
</evidence>
<keyword evidence="5" id="KW-0411">Iron-sulfur</keyword>
<comment type="caution">
    <text evidence="7">The sequence shown here is derived from an EMBL/GenBank/DDBJ whole genome shotgun (WGS) entry which is preliminary data.</text>
</comment>
<proteinExistence type="predicted"/>
<dbReference type="InterPro" id="IPR036922">
    <property type="entry name" value="Rieske_2Fe-2S_sf"/>
</dbReference>
<keyword evidence="2" id="KW-0479">Metal-binding</keyword>
<protein>
    <submittedName>
        <fullName evidence="7">Vanillate O-demethylase monooxygenase subunit</fullName>
        <ecNumber evidence="7">1.14.13.82</ecNumber>
    </submittedName>
</protein>
<dbReference type="Proteomes" id="UP000536262">
    <property type="component" value="Unassembled WGS sequence"/>
</dbReference>
<dbReference type="SUPFAM" id="SSF55961">
    <property type="entry name" value="Bet v1-like"/>
    <property type="match status" value="1"/>
</dbReference>
<keyword evidence="7" id="KW-0503">Monooxygenase</keyword>
<accession>A0A7X0FDJ9</accession>